<dbReference type="PANTHER" id="PTHR15263:SF1">
    <property type="entry name" value="NF-KAPPA-B INHIBITOR-LIKE PROTEIN 1"/>
    <property type="match status" value="1"/>
</dbReference>
<dbReference type="PANTHER" id="PTHR15263">
    <property type="entry name" value="I-KAPPA-B-LIKE PROTEIN IKBL"/>
    <property type="match status" value="1"/>
</dbReference>
<evidence type="ECO:0000256" key="4">
    <source>
        <dbReference type="ARBA" id="ARBA00023043"/>
    </source>
</evidence>
<keyword evidence="4" id="KW-0040">ANK repeat</keyword>
<feature type="compositionally biased region" description="Basic and acidic residues" evidence="6">
    <location>
        <begin position="208"/>
        <end position="257"/>
    </location>
</feature>
<dbReference type="AlphaFoldDB" id="A0AAD7D8G8"/>
<proteinExistence type="predicted"/>
<dbReference type="Proteomes" id="UP001221757">
    <property type="component" value="Unassembled WGS sequence"/>
</dbReference>
<comment type="caution">
    <text evidence="7">The sequence shown here is derived from an EMBL/GenBank/DDBJ whole genome shotgun (WGS) entry which is preliminary data.</text>
</comment>
<protein>
    <submittedName>
        <fullName evidence="7">Uncharacterized protein</fullName>
    </submittedName>
</protein>
<feature type="region of interest" description="Disordered" evidence="6">
    <location>
        <begin position="1"/>
        <end position="24"/>
    </location>
</feature>
<evidence type="ECO:0000256" key="2">
    <source>
        <dbReference type="ARBA" id="ARBA00022553"/>
    </source>
</evidence>
<dbReference type="GO" id="GO:0043124">
    <property type="term" value="P:negative regulation of canonical NF-kappaB signal transduction"/>
    <property type="evidence" value="ECO:0007669"/>
    <property type="project" value="InterPro"/>
</dbReference>
<feature type="region of interest" description="Disordered" evidence="6">
    <location>
        <begin position="130"/>
        <end position="257"/>
    </location>
</feature>
<dbReference type="EMBL" id="JARKIE010000105">
    <property type="protein sequence ID" value="KAJ7683767.1"/>
    <property type="molecule type" value="Genomic_DNA"/>
</dbReference>
<name>A0AAD7D8G8_MYCRO</name>
<evidence type="ECO:0000256" key="1">
    <source>
        <dbReference type="ARBA" id="ARBA00004123"/>
    </source>
</evidence>
<gene>
    <name evidence="7" type="ORF">B0H17DRAFT_1204900</name>
</gene>
<keyword evidence="5" id="KW-0539">Nucleus</keyword>
<keyword evidence="2" id="KW-0597">Phosphoprotein</keyword>
<reference evidence="7" key="1">
    <citation type="submission" date="2023-03" db="EMBL/GenBank/DDBJ databases">
        <title>Massive genome expansion in bonnet fungi (Mycena s.s.) driven by repeated elements and novel gene families across ecological guilds.</title>
        <authorList>
            <consortium name="Lawrence Berkeley National Laboratory"/>
            <person name="Harder C.B."/>
            <person name="Miyauchi S."/>
            <person name="Viragh M."/>
            <person name="Kuo A."/>
            <person name="Thoen E."/>
            <person name="Andreopoulos B."/>
            <person name="Lu D."/>
            <person name="Skrede I."/>
            <person name="Drula E."/>
            <person name="Henrissat B."/>
            <person name="Morin E."/>
            <person name="Kohler A."/>
            <person name="Barry K."/>
            <person name="LaButti K."/>
            <person name="Morin E."/>
            <person name="Salamov A."/>
            <person name="Lipzen A."/>
            <person name="Mereny Z."/>
            <person name="Hegedus B."/>
            <person name="Baldrian P."/>
            <person name="Stursova M."/>
            <person name="Weitz H."/>
            <person name="Taylor A."/>
            <person name="Grigoriev I.V."/>
            <person name="Nagy L.G."/>
            <person name="Martin F."/>
            <person name="Kauserud H."/>
        </authorList>
    </citation>
    <scope>NUCLEOTIDE SEQUENCE</scope>
    <source>
        <strain evidence="7">CBHHK067</strain>
    </source>
</reference>
<dbReference type="GO" id="GO:0005634">
    <property type="term" value="C:nucleus"/>
    <property type="evidence" value="ECO:0007669"/>
    <property type="project" value="UniProtKB-SubCell"/>
</dbReference>
<dbReference type="InterPro" id="IPR038753">
    <property type="entry name" value="NFKBIL1"/>
</dbReference>
<accession>A0AAD7D8G8</accession>
<evidence type="ECO:0000313" key="7">
    <source>
        <dbReference type="EMBL" id="KAJ7683767.1"/>
    </source>
</evidence>
<evidence type="ECO:0000256" key="6">
    <source>
        <dbReference type="SAM" id="MobiDB-lite"/>
    </source>
</evidence>
<comment type="subcellular location">
    <subcellularLocation>
        <location evidence="1">Nucleus</location>
    </subcellularLocation>
</comment>
<organism evidence="7 8">
    <name type="scientific">Mycena rosella</name>
    <name type="common">Pink bonnet</name>
    <name type="synonym">Agaricus rosellus</name>
    <dbReference type="NCBI Taxonomy" id="1033263"/>
    <lineage>
        <taxon>Eukaryota</taxon>
        <taxon>Fungi</taxon>
        <taxon>Dikarya</taxon>
        <taxon>Basidiomycota</taxon>
        <taxon>Agaricomycotina</taxon>
        <taxon>Agaricomycetes</taxon>
        <taxon>Agaricomycetidae</taxon>
        <taxon>Agaricales</taxon>
        <taxon>Marasmiineae</taxon>
        <taxon>Mycenaceae</taxon>
        <taxon>Mycena</taxon>
    </lineage>
</organism>
<feature type="compositionally biased region" description="Basic and acidic residues" evidence="6">
    <location>
        <begin position="130"/>
        <end position="184"/>
    </location>
</feature>
<keyword evidence="8" id="KW-1185">Reference proteome</keyword>
<evidence type="ECO:0000256" key="5">
    <source>
        <dbReference type="ARBA" id="ARBA00023242"/>
    </source>
</evidence>
<sequence length="387" mass="44888">MANHYARNTGPPPPYSSAAPARPQRQVCHGLTKAGGCTASPTTRSGFCSMHQEQGVWLAAEWISAAERRTHAEGRRCCGLTKMTALCRNNPGGNFLFCWRHGEQQGPSGLGPAPGPESPERTILRERFREFDRMRAASDADANGDRRWREEERRRQEARAKAQREEEERRQQQEREQRRERDQGWQRPPPDPGHSEWHQRSYQHQRRNAGERTRQPREEDRRREQQRRDQQQRAQYESDERARREAEEAAREQQDQQRRALILRNHLVESTTFDAATFSTRERNSFARIPWPVFRRADGTVHIGDVTPQNVRDFFDSSKIRKTARELDVILKKTAHRFHPDRFSIYRAIVSSIADLGERNAVIEAAEVVIKTVNALRSGTKDDEGAR</sequence>
<evidence type="ECO:0000313" key="8">
    <source>
        <dbReference type="Proteomes" id="UP001221757"/>
    </source>
</evidence>
<evidence type="ECO:0000256" key="3">
    <source>
        <dbReference type="ARBA" id="ARBA00022737"/>
    </source>
</evidence>
<keyword evidence="3" id="KW-0677">Repeat</keyword>